<dbReference type="InterPro" id="IPR033134">
    <property type="entry name" value="Asp/Glu_racemase_AS_2"/>
</dbReference>
<evidence type="ECO:0000256" key="1">
    <source>
        <dbReference type="ARBA" id="ARBA00001602"/>
    </source>
</evidence>
<evidence type="ECO:0000256" key="7">
    <source>
        <dbReference type="HAMAP-Rule" id="MF_00258"/>
    </source>
</evidence>
<feature type="binding site" evidence="7">
    <location>
        <begin position="20"/>
        <end position="21"/>
    </location>
    <ligand>
        <name>substrate</name>
    </ligand>
</feature>
<dbReference type="InterPro" id="IPR004391">
    <property type="entry name" value="Glu_race"/>
</dbReference>
<dbReference type="Gene3D" id="3.40.50.1860">
    <property type="match status" value="2"/>
</dbReference>
<evidence type="ECO:0000256" key="4">
    <source>
        <dbReference type="ARBA" id="ARBA00022984"/>
    </source>
</evidence>
<dbReference type="FunFam" id="3.40.50.1860:FF:000001">
    <property type="entry name" value="Glutamate racemase"/>
    <property type="match status" value="1"/>
</dbReference>
<dbReference type="SUPFAM" id="SSF53681">
    <property type="entry name" value="Aspartate/glutamate racemase"/>
    <property type="match status" value="2"/>
</dbReference>
<evidence type="ECO:0000256" key="5">
    <source>
        <dbReference type="ARBA" id="ARBA00023235"/>
    </source>
</evidence>
<keyword evidence="6 7" id="KW-0961">Cell wall biogenesis/degradation</keyword>
<comment type="similarity">
    <text evidence="7">Belongs to the aspartate/glutamate racemases family.</text>
</comment>
<dbReference type="EMBL" id="CP097753">
    <property type="protein sequence ID" value="URJ28195.1"/>
    <property type="molecule type" value="Genomic_DNA"/>
</dbReference>
<name>A0A9Q8U020_9ENTR</name>
<dbReference type="AlphaFoldDB" id="A0A9Q8U020"/>
<accession>A0A9Q8U020</accession>
<keyword evidence="5 7" id="KW-0413">Isomerase</keyword>
<evidence type="ECO:0000313" key="8">
    <source>
        <dbReference type="EMBL" id="URJ28195.1"/>
    </source>
</evidence>
<feature type="active site" description="Proton donor/acceptor" evidence="7">
    <location>
        <position position="196"/>
    </location>
</feature>
<dbReference type="PANTHER" id="PTHR21198:SF2">
    <property type="entry name" value="GLUTAMATE RACEMASE"/>
    <property type="match status" value="1"/>
</dbReference>
<dbReference type="EC" id="5.1.1.3" evidence="2 7"/>
<protein>
    <recommendedName>
        <fullName evidence="2 7">Glutamate racemase</fullName>
        <ecNumber evidence="2 7">5.1.1.3</ecNumber>
    </recommendedName>
</protein>
<dbReference type="NCBIfam" id="TIGR00067">
    <property type="entry name" value="glut_race"/>
    <property type="match status" value="1"/>
</dbReference>
<dbReference type="InterPro" id="IPR001920">
    <property type="entry name" value="Asp/Glu_race"/>
</dbReference>
<gene>
    <name evidence="7 8" type="primary">murI</name>
    <name evidence="8" type="ORF">M9393_00180</name>
</gene>
<dbReference type="GO" id="GO:0071555">
    <property type="term" value="P:cell wall organization"/>
    <property type="evidence" value="ECO:0007669"/>
    <property type="project" value="UniProtKB-KW"/>
</dbReference>
<keyword evidence="4 7" id="KW-0573">Peptidoglycan synthesis</keyword>
<dbReference type="PANTHER" id="PTHR21198">
    <property type="entry name" value="GLUTAMATE RACEMASE"/>
    <property type="match status" value="1"/>
</dbReference>
<dbReference type="GO" id="GO:0009252">
    <property type="term" value="P:peptidoglycan biosynthetic process"/>
    <property type="evidence" value="ECO:0007669"/>
    <property type="project" value="UniProtKB-UniRule"/>
</dbReference>
<dbReference type="PROSITE" id="PS00924">
    <property type="entry name" value="ASP_GLU_RACEMASE_2"/>
    <property type="match status" value="1"/>
</dbReference>
<sequence>MTYFCKNIYKYKQPTILILDSGVGGLSIYTAMRKVLPYVWYLYFFDNQAFPYGERSEIFITNRVTSIIKTVQNQHQLDLVVVACNTASVVSLKILQNHFLFPIIGTIPAIKLASKLTRNGIIGVLATHRTANHDYTWSLIKRFASKYKVLLLGTSELVHLAESKIYGEKISLSMIRNILAPWLEMKQPPDTIVLGCTHFSLLKKELITTLSSNSYLVDSRRTIAKYSLRLLQRNETLIKDPINNVNYYSIKPNKIYCSMGTTKVIKLKSILLSNYNFFSLEILSI</sequence>
<dbReference type="Pfam" id="PF01177">
    <property type="entry name" value="Asp_Glu_race"/>
    <property type="match status" value="1"/>
</dbReference>
<evidence type="ECO:0000313" key="9">
    <source>
        <dbReference type="Proteomes" id="UP001056209"/>
    </source>
</evidence>
<comment type="catalytic activity">
    <reaction evidence="1 7">
        <text>L-glutamate = D-glutamate</text>
        <dbReference type="Rhea" id="RHEA:12813"/>
        <dbReference type="ChEBI" id="CHEBI:29985"/>
        <dbReference type="ChEBI" id="CHEBI:29986"/>
        <dbReference type="EC" id="5.1.1.3"/>
    </reaction>
</comment>
<dbReference type="GO" id="GO:0008360">
    <property type="term" value="P:regulation of cell shape"/>
    <property type="evidence" value="ECO:0007669"/>
    <property type="project" value="UniProtKB-KW"/>
</dbReference>
<dbReference type="RefSeq" id="WP_250248615.1">
    <property type="nucleotide sequence ID" value="NZ_CP097753.1"/>
</dbReference>
<feature type="binding site" evidence="7">
    <location>
        <begin position="52"/>
        <end position="53"/>
    </location>
    <ligand>
        <name>substrate</name>
    </ligand>
</feature>
<dbReference type="GO" id="GO:0008881">
    <property type="term" value="F:glutamate racemase activity"/>
    <property type="evidence" value="ECO:0007669"/>
    <property type="project" value="UniProtKB-UniRule"/>
</dbReference>
<dbReference type="InterPro" id="IPR015942">
    <property type="entry name" value="Asp/Glu/hydantoin_racemase"/>
</dbReference>
<feature type="binding site" evidence="7">
    <location>
        <begin position="197"/>
        <end position="198"/>
    </location>
    <ligand>
        <name>substrate</name>
    </ligand>
</feature>
<keyword evidence="3 7" id="KW-0133">Cell shape</keyword>
<dbReference type="Proteomes" id="UP001056209">
    <property type="component" value="Chromosome"/>
</dbReference>
<comment type="pathway">
    <text evidence="7">Cell wall biogenesis; peptidoglycan biosynthesis.</text>
</comment>
<dbReference type="InterPro" id="IPR018187">
    <property type="entry name" value="Asp/Glu_racemase_AS_1"/>
</dbReference>
<proteinExistence type="inferred from homology"/>
<evidence type="ECO:0000256" key="3">
    <source>
        <dbReference type="ARBA" id="ARBA00022960"/>
    </source>
</evidence>
<dbReference type="HAMAP" id="MF_00258">
    <property type="entry name" value="Glu_racemase"/>
    <property type="match status" value="1"/>
</dbReference>
<reference evidence="8" key="1">
    <citation type="submission" date="2022-05" db="EMBL/GenBank/DDBJ databases">
        <title>Impact of host demography and evolutionary history on endosymbiont molecular evolution: a test in carpenter ants (Genus Camponotus) and their Blochmannia endosymbionts.</title>
        <authorList>
            <person name="Manthey J.D."/>
            <person name="Giron J.C."/>
            <person name="Hruska J.P."/>
        </authorList>
    </citation>
    <scope>NUCLEOTIDE SEQUENCE</scope>
    <source>
        <strain evidence="8">C-039</strain>
    </source>
</reference>
<evidence type="ECO:0000256" key="6">
    <source>
        <dbReference type="ARBA" id="ARBA00023316"/>
    </source>
</evidence>
<feature type="active site" description="Proton donor/acceptor" evidence="7">
    <location>
        <position position="84"/>
    </location>
</feature>
<dbReference type="PROSITE" id="PS00923">
    <property type="entry name" value="ASP_GLU_RACEMASE_1"/>
    <property type="match status" value="1"/>
</dbReference>
<evidence type="ECO:0000256" key="2">
    <source>
        <dbReference type="ARBA" id="ARBA00013090"/>
    </source>
</evidence>
<feature type="binding site" evidence="7">
    <location>
        <begin position="85"/>
        <end position="86"/>
    </location>
    <ligand>
        <name>substrate</name>
    </ligand>
</feature>
<comment type="function">
    <text evidence="7">Provides the (R)-glutamate required for cell wall biosynthesis.</text>
</comment>
<organism evidence="8 9">
    <name type="scientific">Candidatus Blochmannia vicinus</name>
    <name type="common">nom. nud.</name>
    <dbReference type="NCBI Taxonomy" id="251540"/>
    <lineage>
        <taxon>Bacteria</taxon>
        <taxon>Pseudomonadati</taxon>
        <taxon>Pseudomonadota</taxon>
        <taxon>Gammaproteobacteria</taxon>
        <taxon>Enterobacterales</taxon>
        <taxon>Enterobacteriaceae</taxon>
        <taxon>ant endosymbionts</taxon>
        <taxon>Candidatus Blochmanniella</taxon>
    </lineage>
</organism>